<reference evidence="13 14" key="1">
    <citation type="submission" date="2019-06" db="EMBL/GenBank/DDBJ databases">
        <title>Genomic Encyclopedia of Type Strains, Phase IV (KMG-V): Genome sequencing to study the core and pangenomes of soil and plant-associated prokaryotes.</title>
        <authorList>
            <person name="Whitman W."/>
        </authorList>
    </citation>
    <scope>NUCLEOTIDE SEQUENCE [LARGE SCALE GENOMIC DNA]</scope>
    <source>
        <strain evidence="13 14">BR 11140</strain>
    </source>
</reference>
<evidence type="ECO:0000256" key="10">
    <source>
        <dbReference type="ARBA" id="ARBA00030781"/>
    </source>
</evidence>
<dbReference type="AlphaFoldDB" id="A0A560I1E0"/>
<dbReference type="GO" id="GO:0006777">
    <property type="term" value="P:Mo-molybdopterin cofactor biosynthetic process"/>
    <property type="evidence" value="ECO:0007669"/>
    <property type="project" value="UniProtKB-KW"/>
</dbReference>
<keyword evidence="5" id="KW-0501">Molybdenum cofactor biosynthesis</keyword>
<comment type="function">
    <text evidence="6">Converts molybdopterin precursor Z into molybdopterin. This requires the incorporation of two sulfur atoms into precursor Z to generate a dithiolene group. The sulfur is provided by MoaD.</text>
</comment>
<evidence type="ECO:0000256" key="2">
    <source>
        <dbReference type="ARBA" id="ARBA00005426"/>
    </source>
</evidence>
<evidence type="ECO:0000256" key="6">
    <source>
        <dbReference type="ARBA" id="ARBA00025448"/>
    </source>
</evidence>
<dbReference type="SUPFAM" id="SSF54690">
    <property type="entry name" value="Molybdopterin synthase subunit MoaE"/>
    <property type="match status" value="1"/>
</dbReference>
<dbReference type="InterPro" id="IPR036563">
    <property type="entry name" value="MoaE_sf"/>
</dbReference>
<dbReference type="EMBL" id="VITT01000018">
    <property type="protein sequence ID" value="TWB52738.1"/>
    <property type="molecule type" value="Genomic_DNA"/>
</dbReference>
<dbReference type="CDD" id="cd00756">
    <property type="entry name" value="MoaE"/>
    <property type="match status" value="1"/>
</dbReference>
<dbReference type="UniPathway" id="UPA00344"/>
<dbReference type="Gene3D" id="3.90.1170.40">
    <property type="entry name" value="Molybdopterin biosynthesis MoaE subunit"/>
    <property type="match status" value="1"/>
</dbReference>
<sequence>MAIRVQAEDFDVGAELAALSDGNPSIGGVASFVGLVRDMAKGDGAGGDAVSAMTLEHYPGMTERQLAAIEAEARARWPLDGVLIIHRYGRLLAGDRIVLAACASAHRAAAFEACWFLMDWLKTKAPFWKQEETPAGARWVAAKEEDDQAAERWYKRAP</sequence>
<evidence type="ECO:0000256" key="7">
    <source>
        <dbReference type="ARBA" id="ARBA00026066"/>
    </source>
</evidence>
<evidence type="ECO:0000256" key="8">
    <source>
        <dbReference type="ARBA" id="ARBA00029745"/>
    </source>
</evidence>
<evidence type="ECO:0000256" key="11">
    <source>
        <dbReference type="ARBA" id="ARBA00032474"/>
    </source>
</evidence>
<gene>
    <name evidence="13" type="ORF">FBZ92_118104</name>
</gene>
<comment type="caution">
    <text evidence="13">The sequence shown here is derived from an EMBL/GenBank/DDBJ whole genome shotgun (WGS) entry which is preliminary data.</text>
</comment>
<proteinExistence type="inferred from homology"/>
<comment type="similarity">
    <text evidence="2">Belongs to the MoaE family.</text>
</comment>
<comment type="subunit">
    <text evidence="7">Heterotetramer of 2 MoaD subunits and 2 MoaE subunits. Also stable as homodimer. The enzyme changes between these two forms during catalysis.</text>
</comment>
<evidence type="ECO:0000256" key="3">
    <source>
        <dbReference type="ARBA" id="ARBA00011950"/>
    </source>
</evidence>
<comment type="catalytic activity">
    <reaction evidence="12">
        <text>2 [molybdopterin-synthase sulfur-carrier protein]-C-terminal-Gly-aminoethanethioate + cyclic pyranopterin phosphate + H2O = molybdopterin + 2 [molybdopterin-synthase sulfur-carrier protein]-C-terminal Gly-Gly + 2 H(+)</text>
        <dbReference type="Rhea" id="RHEA:26333"/>
        <dbReference type="Rhea" id="RHEA-COMP:12202"/>
        <dbReference type="Rhea" id="RHEA-COMP:19907"/>
        <dbReference type="ChEBI" id="CHEBI:15377"/>
        <dbReference type="ChEBI" id="CHEBI:15378"/>
        <dbReference type="ChEBI" id="CHEBI:58698"/>
        <dbReference type="ChEBI" id="CHEBI:59648"/>
        <dbReference type="ChEBI" id="CHEBI:90778"/>
        <dbReference type="ChEBI" id="CHEBI:232372"/>
        <dbReference type="EC" id="2.8.1.12"/>
    </reaction>
</comment>
<evidence type="ECO:0000256" key="4">
    <source>
        <dbReference type="ARBA" id="ARBA00013858"/>
    </source>
</evidence>
<evidence type="ECO:0000256" key="9">
    <source>
        <dbReference type="ARBA" id="ARBA00030407"/>
    </source>
</evidence>
<dbReference type="GO" id="GO:0030366">
    <property type="term" value="F:molybdopterin synthase activity"/>
    <property type="evidence" value="ECO:0007669"/>
    <property type="project" value="UniProtKB-EC"/>
</dbReference>
<protein>
    <recommendedName>
        <fullName evidence="4">Molybdopterin synthase catalytic subunit</fullName>
        <ecNumber evidence="3">2.8.1.12</ecNumber>
    </recommendedName>
    <alternativeName>
        <fullName evidence="10">MPT synthase subunit 2</fullName>
    </alternativeName>
    <alternativeName>
        <fullName evidence="8">Molybdenum cofactor biosynthesis protein E</fullName>
    </alternativeName>
    <alternativeName>
        <fullName evidence="9">Molybdopterin-converting factor large subunit</fullName>
    </alternativeName>
    <alternativeName>
        <fullName evidence="11">Molybdopterin-converting factor subunit 2</fullName>
    </alternativeName>
</protein>
<dbReference type="Proteomes" id="UP000318050">
    <property type="component" value="Unassembled WGS sequence"/>
</dbReference>
<evidence type="ECO:0000256" key="5">
    <source>
        <dbReference type="ARBA" id="ARBA00023150"/>
    </source>
</evidence>
<dbReference type="PANTHER" id="PTHR23404">
    <property type="entry name" value="MOLYBDOPTERIN SYNTHASE RELATED"/>
    <property type="match status" value="1"/>
</dbReference>
<dbReference type="OrthoDB" id="9803224at2"/>
<dbReference type="Pfam" id="PF02391">
    <property type="entry name" value="MoaE"/>
    <property type="match status" value="1"/>
</dbReference>
<dbReference type="InterPro" id="IPR003448">
    <property type="entry name" value="Mopterin_biosynth_MoaE"/>
</dbReference>
<accession>A0A560I1E0</accession>
<evidence type="ECO:0000313" key="14">
    <source>
        <dbReference type="Proteomes" id="UP000318050"/>
    </source>
</evidence>
<organism evidence="13 14">
    <name type="scientific">Nitrospirillum amazonense</name>
    <dbReference type="NCBI Taxonomy" id="28077"/>
    <lineage>
        <taxon>Bacteria</taxon>
        <taxon>Pseudomonadati</taxon>
        <taxon>Pseudomonadota</taxon>
        <taxon>Alphaproteobacteria</taxon>
        <taxon>Rhodospirillales</taxon>
        <taxon>Azospirillaceae</taxon>
        <taxon>Nitrospirillum</taxon>
    </lineage>
</organism>
<name>A0A560I1E0_9PROT</name>
<evidence type="ECO:0000256" key="1">
    <source>
        <dbReference type="ARBA" id="ARBA00005046"/>
    </source>
</evidence>
<evidence type="ECO:0000256" key="12">
    <source>
        <dbReference type="ARBA" id="ARBA00049878"/>
    </source>
</evidence>
<dbReference type="EC" id="2.8.1.12" evidence="3"/>
<evidence type="ECO:0000313" key="13">
    <source>
        <dbReference type="EMBL" id="TWB52738.1"/>
    </source>
</evidence>
<comment type="pathway">
    <text evidence="1">Cofactor biosynthesis; molybdopterin biosynthesis.</text>
</comment>